<comment type="subcellular location">
    <subcellularLocation>
        <location evidence="1">Cell membrane</location>
        <topology evidence="1">Multi-pass membrane protein</topology>
    </subcellularLocation>
</comment>
<sequence length="717" mass="81126">MRDTFKFVKQQDIMDCGVACIQMILKHYDSDMPAHKLRHMTGTDIDGTSALGLKSTLEELQFECLAVQADNSVWTDPDMNYPAIAHVLLEDNRQHYIIIYGFKNNKLLIADPAEGKYKMSPEEFTTIWTNILLIPKPNKQYQPVVEKIGGLTSFLPALFKSKKIMFFTIIASFLATSLSIVSSYYFQGIIDRVIPQEDLSLLNIMSIGLLGVYLLRVLFDYIRSQLLIILGQSMSSHIMLDYFKHVLYLPMQFFNTRKNGDIISRFLDANKIIRALASSALALFLDITMVAIVGTFLFIQNRILFVITLLSLPIYFVTVLFFVKRYNKANEEEMSSSAILNSSIIESLDGMETIKSYNSEQNVYETVQNQFLNLMKKSYKTVTLDNMQRSIKQSVQLLTSAGVLWAGSYYILHNSMSIGQLITYNALLVFFTNPLENIINLQAELQTAEIASKRMNEVLAIESEYNLTDKQAAITFDGGIRINHLTFSYNLKESTLKNITCHIPFNQTVALVGMSGSGKSTLAKLLLRLHEVAEGTIQYDNILINKIPHNYLRDHVTYLPQESFFFKGTIIENLLFGLSHQPSELEIITACEQAKVRHVIDSLPLGFNTPLEEGAANLSGGQKQRLAIARALLRDTNIYIFDEATSSVDTVTEQKIIQSISELKNKLIIHITHHLPIAKQCDQILVMHDGQLVEEGTHEQLLANSGTYHTLWQSTFP</sequence>
<keyword evidence="5 15" id="KW-0812">Transmembrane</keyword>
<keyword evidence="12 15" id="KW-1133">Transmembrane helix</keyword>
<dbReference type="GO" id="GO:0005524">
    <property type="term" value="F:ATP binding"/>
    <property type="evidence" value="ECO:0007669"/>
    <property type="project" value="UniProtKB-KW"/>
</dbReference>
<evidence type="ECO:0000256" key="3">
    <source>
        <dbReference type="ARBA" id="ARBA00022475"/>
    </source>
</evidence>
<evidence type="ECO:0000256" key="9">
    <source>
        <dbReference type="ARBA" id="ARBA00022840"/>
    </source>
</evidence>
<dbReference type="PROSITE" id="PS00211">
    <property type="entry name" value="ABC_TRANSPORTER_1"/>
    <property type="match status" value="1"/>
</dbReference>
<dbReference type="FunFam" id="3.40.50.300:FF:000221">
    <property type="entry name" value="Multidrug ABC transporter ATP-binding protein"/>
    <property type="match status" value="1"/>
</dbReference>
<dbReference type="SUPFAM" id="SSF90123">
    <property type="entry name" value="ABC transporter transmembrane region"/>
    <property type="match status" value="1"/>
</dbReference>
<dbReference type="SUPFAM" id="SSF52540">
    <property type="entry name" value="P-loop containing nucleoside triphosphate hydrolases"/>
    <property type="match status" value="1"/>
</dbReference>
<feature type="domain" description="ABC transmembrane type-1" evidence="17">
    <location>
        <begin position="166"/>
        <end position="447"/>
    </location>
</feature>
<dbReference type="CDD" id="cd18570">
    <property type="entry name" value="ABC_6TM_PCAT1_LagD_like"/>
    <property type="match status" value="1"/>
</dbReference>
<dbReference type="GO" id="GO:0016887">
    <property type="term" value="F:ATP hydrolysis activity"/>
    <property type="evidence" value="ECO:0007669"/>
    <property type="project" value="InterPro"/>
</dbReference>
<evidence type="ECO:0000256" key="7">
    <source>
        <dbReference type="ARBA" id="ARBA00022801"/>
    </source>
</evidence>
<feature type="transmembrane region" description="Helical" evidence="15">
    <location>
        <begin position="164"/>
        <end position="187"/>
    </location>
</feature>
<dbReference type="NCBIfam" id="TIGR01193">
    <property type="entry name" value="bacteriocin_ABC"/>
    <property type="match status" value="1"/>
</dbReference>
<evidence type="ECO:0000256" key="14">
    <source>
        <dbReference type="ARBA" id="ARBA00043264"/>
    </source>
</evidence>
<dbReference type="Proteomes" id="UP000190409">
    <property type="component" value="Unassembled WGS sequence"/>
</dbReference>
<dbReference type="GO" id="GO:0006508">
    <property type="term" value="P:proteolysis"/>
    <property type="evidence" value="ECO:0007669"/>
    <property type="project" value="UniProtKB-KW"/>
</dbReference>
<dbReference type="Pfam" id="PF03412">
    <property type="entry name" value="Peptidase_C39"/>
    <property type="match status" value="1"/>
</dbReference>
<dbReference type="EMBL" id="MUYF01000003">
    <property type="protein sequence ID" value="OOL81687.1"/>
    <property type="molecule type" value="Genomic_DNA"/>
</dbReference>
<keyword evidence="2" id="KW-0813">Transport</keyword>
<dbReference type="GO" id="GO:0015031">
    <property type="term" value="P:protein transport"/>
    <property type="evidence" value="ECO:0007669"/>
    <property type="project" value="UniProtKB-KW"/>
</dbReference>
<keyword evidence="4" id="KW-0645">Protease</keyword>
<feature type="transmembrane region" description="Helical" evidence="15">
    <location>
        <begin position="199"/>
        <end position="219"/>
    </location>
</feature>
<dbReference type="GO" id="GO:0043214">
    <property type="term" value="F:ABC-type bacteriocin transporter activity"/>
    <property type="evidence" value="ECO:0007669"/>
    <property type="project" value="InterPro"/>
</dbReference>
<evidence type="ECO:0000256" key="8">
    <source>
        <dbReference type="ARBA" id="ARBA00022807"/>
    </source>
</evidence>
<dbReference type="GO" id="GO:0034040">
    <property type="term" value="F:ATPase-coupled lipid transmembrane transporter activity"/>
    <property type="evidence" value="ECO:0007669"/>
    <property type="project" value="TreeGrafter"/>
</dbReference>
<dbReference type="InterPro" id="IPR017871">
    <property type="entry name" value="ABC_transporter-like_CS"/>
</dbReference>
<feature type="transmembrane region" description="Helical" evidence="15">
    <location>
        <begin position="303"/>
        <end position="323"/>
    </location>
</feature>
<keyword evidence="13 15" id="KW-0472">Membrane</keyword>
<feature type="transmembrane region" description="Helical" evidence="15">
    <location>
        <begin position="275"/>
        <end position="297"/>
    </location>
</feature>
<evidence type="ECO:0000256" key="1">
    <source>
        <dbReference type="ARBA" id="ARBA00004651"/>
    </source>
</evidence>
<dbReference type="CDD" id="cd02418">
    <property type="entry name" value="Peptidase_C39B"/>
    <property type="match status" value="1"/>
</dbReference>
<feature type="domain" description="Peptidase C39" evidence="18">
    <location>
        <begin position="10"/>
        <end position="135"/>
    </location>
</feature>
<dbReference type="InterPro" id="IPR011527">
    <property type="entry name" value="ABC1_TM_dom"/>
</dbReference>
<keyword evidence="8" id="KW-0788">Thiol protease</keyword>
<dbReference type="PROSITE" id="PS50990">
    <property type="entry name" value="PEPTIDASE_C39"/>
    <property type="match status" value="1"/>
</dbReference>
<dbReference type="InterPro" id="IPR003439">
    <property type="entry name" value="ABC_transporter-like_ATP-bd"/>
</dbReference>
<evidence type="ECO:0000256" key="6">
    <source>
        <dbReference type="ARBA" id="ARBA00022741"/>
    </source>
</evidence>
<keyword evidence="11" id="KW-1278">Translocase</keyword>
<dbReference type="InterPro" id="IPR003593">
    <property type="entry name" value="AAA+_ATPase"/>
</dbReference>
<keyword evidence="3" id="KW-1003">Cell membrane</keyword>
<dbReference type="InterPro" id="IPR039421">
    <property type="entry name" value="Type_1_exporter"/>
</dbReference>
<evidence type="ECO:0000256" key="5">
    <source>
        <dbReference type="ARBA" id="ARBA00022692"/>
    </source>
</evidence>
<dbReference type="InterPro" id="IPR005897">
    <property type="entry name" value="Pept_C39_ABC_bacteriocin"/>
</dbReference>
<dbReference type="AlphaFoldDB" id="A0A1S8KPM7"/>
<dbReference type="Gene3D" id="3.90.70.10">
    <property type="entry name" value="Cysteine proteinases"/>
    <property type="match status" value="1"/>
</dbReference>
<feature type="domain" description="ABC transporter" evidence="16">
    <location>
        <begin position="480"/>
        <end position="714"/>
    </location>
</feature>
<dbReference type="SMART" id="SM00382">
    <property type="entry name" value="AAA"/>
    <property type="match status" value="1"/>
</dbReference>
<dbReference type="PROSITE" id="PS50893">
    <property type="entry name" value="ABC_TRANSPORTER_2"/>
    <property type="match status" value="1"/>
</dbReference>
<evidence type="ECO:0000313" key="19">
    <source>
        <dbReference type="EMBL" id="OOL81687.1"/>
    </source>
</evidence>
<dbReference type="Pfam" id="PF00005">
    <property type="entry name" value="ABC_tran"/>
    <property type="match status" value="1"/>
</dbReference>
<accession>A0A1S8KPM7</accession>
<evidence type="ECO:0000256" key="4">
    <source>
        <dbReference type="ARBA" id="ARBA00022670"/>
    </source>
</evidence>
<keyword evidence="9 19" id="KW-0067">ATP-binding</keyword>
<name>A0A1S8KPM7_9LACT</name>
<organism evidence="19 20">
    <name type="scientific">Dolosigranulum pigrum</name>
    <dbReference type="NCBI Taxonomy" id="29394"/>
    <lineage>
        <taxon>Bacteria</taxon>
        <taxon>Bacillati</taxon>
        <taxon>Bacillota</taxon>
        <taxon>Bacilli</taxon>
        <taxon>Lactobacillales</taxon>
        <taxon>Carnobacteriaceae</taxon>
        <taxon>Dolosigranulum</taxon>
    </lineage>
</organism>
<dbReference type="PANTHER" id="PTHR24221:SF654">
    <property type="entry name" value="ATP-BINDING CASSETTE SUB-FAMILY B MEMBER 6"/>
    <property type="match status" value="1"/>
</dbReference>
<dbReference type="GO" id="GO:0005886">
    <property type="term" value="C:plasma membrane"/>
    <property type="evidence" value="ECO:0007669"/>
    <property type="project" value="UniProtKB-SubCell"/>
</dbReference>
<keyword evidence="7" id="KW-0378">Hydrolase</keyword>
<protein>
    <submittedName>
        <fullName evidence="19">Peptide ABC transporter ATP-binding protein</fullName>
    </submittedName>
</protein>
<dbReference type="GO" id="GO:0008234">
    <property type="term" value="F:cysteine-type peptidase activity"/>
    <property type="evidence" value="ECO:0007669"/>
    <property type="project" value="UniProtKB-KW"/>
</dbReference>
<dbReference type="InterPro" id="IPR027417">
    <property type="entry name" value="P-loop_NTPase"/>
</dbReference>
<evidence type="ECO:0000259" key="18">
    <source>
        <dbReference type="PROSITE" id="PS50990"/>
    </source>
</evidence>
<dbReference type="PANTHER" id="PTHR24221">
    <property type="entry name" value="ATP-BINDING CASSETTE SUB-FAMILY B"/>
    <property type="match status" value="1"/>
</dbReference>
<dbReference type="PROSITE" id="PS50929">
    <property type="entry name" value="ABC_TM1F"/>
    <property type="match status" value="1"/>
</dbReference>
<proteinExistence type="predicted"/>
<dbReference type="InterPro" id="IPR005074">
    <property type="entry name" value="Peptidase_C39"/>
</dbReference>
<keyword evidence="14" id="KW-0080">Bacteriocin transport</keyword>
<evidence type="ECO:0000313" key="20">
    <source>
        <dbReference type="Proteomes" id="UP000190409"/>
    </source>
</evidence>
<evidence type="ECO:0000259" key="17">
    <source>
        <dbReference type="PROSITE" id="PS50929"/>
    </source>
</evidence>
<dbReference type="Pfam" id="PF00664">
    <property type="entry name" value="ABC_membrane"/>
    <property type="match status" value="1"/>
</dbReference>
<evidence type="ECO:0000256" key="11">
    <source>
        <dbReference type="ARBA" id="ARBA00022967"/>
    </source>
</evidence>
<comment type="caution">
    <text evidence="19">The sequence shown here is derived from an EMBL/GenBank/DDBJ whole genome shotgun (WGS) entry which is preliminary data.</text>
</comment>
<evidence type="ECO:0000256" key="13">
    <source>
        <dbReference type="ARBA" id="ARBA00023136"/>
    </source>
</evidence>
<keyword evidence="10" id="KW-0653">Protein transport</keyword>
<evidence type="ECO:0000256" key="15">
    <source>
        <dbReference type="SAM" id="Phobius"/>
    </source>
</evidence>
<evidence type="ECO:0000259" key="16">
    <source>
        <dbReference type="PROSITE" id="PS50893"/>
    </source>
</evidence>
<gene>
    <name evidence="19" type="ORF">BWX42_08270</name>
</gene>
<evidence type="ECO:0000256" key="12">
    <source>
        <dbReference type="ARBA" id="ARBA00022989"/>
    </source>
</evidence>
<dbReference type="Gene3D" id="1.20.1560.10">
    <property type="entry name" value="ABC transporter type 1, transmembrane domain"/>
    <property type="match status" value="1"/>
</dbReference>
<keyword evidence="6" id="KW-0547">Nucleotide-binding</keyword>
<dbReference type="Gene3D" id="3.40.50.300">
    <property type="entry name" value="P-loop containing nucleotide triphosphate hydrolases"/>
    <property type="match status" value="1"/>
</dbReference>
<dbReference type="InterPro" id="IPR036640">
    <property type="entry name" value="ABC1_TM_sf"/>
</dbReference>
<reference evidence="19 20" key="1">
    <citation type="submission" date="2017-01" db="EMBL/GenBank/DDBJ databases">
        <title>Complete Genome Sequence of Dolosigranulum pigrum isolated from a Patient with interstitial lung disease.</title>
        <authorList>
            <person name="Mukhopadhyay R."/>
            <person name="Joaquin J."/>
            <person name="Hogue R."/>
            <person name="Fitzgerald S."/>
            <person name="Jospin G."/>
            <person name="Eisen J.A."/>
            <person name="Chaturvedi V."/>
        </authorList>
    </citation>
    <scope>NUCLEOTIDE SEQUENCE [LARGE SCALE GENOMIC DNA]</scope>
    <source>
        <strain evidence="19 20">15S00348</strain>
    </source>
</reference>
<evidence type="ECO:0000256" key="2">
    <source>
        <dbReference type="ARBA" id="ARBA00022448"/>
    </source>
</evidence>
<evidence type="ECO:0000256" key="10">
    <source>
        <dbReference type="ARBA" id="ARBA00022927"/>
    </source>
</evidence>